<keyword evidence="5 12" id="KW-0274">FAD</keyword>
<protein>
    <recommendedName>
        <fullName evidence="3 14">Dihydrolipoyl dehydrogenase</fullName>
        <ecNumber evidence="2 14">1.8.1.4</ecNumber>
    </recommendedName>
</protein>
<dbReference type="Gene3D" id="3.30.390.30">
    <property type="match status" value="1"/>
</dbReference>
<feature type="binding site" evidence="12">
    <location>
        <position position="205"/>
    </location>
    <ligand>
        <name>NAD(+)</name>
        <dbReference type="ChEBI" id="CHEBI:57540"/>
    </ligand>
</feature>
<dbReference type="FunFam" id="3.50.50.60:FF:000001">
    <property type="entry name" value="Dihydrolipoyl dehydrogenase, mitochondrial"/>
    <property type="match status" value="1"/>
</dbReference>
<evidence type="ECO:0000256" key="7">
    <source>
        <dbReference type="ARBA" id="ARBA00023027"/>
    </source>
</evidence>
<evidence type="ECO:0000256" key="5">
    <source>
        <dbReference type="ARBA" id="ARBA00022827"/>
    </source>
</evidence>
<feature type="domain" description="Pyridine nucleotide-disulphide oxidoreductase dimerisation" evidence="15">
    <location>
        <begin position="344"/>
        <end position="453"/>
    </location>
</feature>
<dbReference type="InterPro" id="IPR006258">
    <property type="entry name" value="Lipoamide_DH"/>
</dbReference>
<dbReference type="InterPro" id="IPR050151">
    <property type="entry name" value="Class-I_Pyr_Nuc-Dis_Oxidored"/>
</dbReference>
<keyword evidence="9 14" id="KW-0676">Redox-active center</keyword>
<dbReference type="InterPro" id="IPR023753">
    <property type="entry name" value="FAD/NAD-binding_dom"/>
</dbReference>
<accession>A0A518BJE3</accession>
<feature type="binding site" evidence="12">
    <location>
        <position position="53"/>
    </location>
    <ligand>
        <name>FAD</name>
        <dbReference type="ChEBI" id="CHEBI:57692"/>
    </ligand>
</feature>
<evidence type="ECO:0000256" key="9">
    <source>
        <dbReference type="ARBA" id="ARBA00023284"/>
    </source>
</evidence>
<evidence type="ECO:0000256" key="1">
    <source>
        <dbReference type="ARBA" id="ARBA00007532"/>
    </source>
</evidence>
<dbReference type="EC" id="1.8.1.4" evidence="2 14"/>
<evidence type="ECO:0000259" key="15">
    <source>
        <dbReference type="Pfam" id="PF02852"/>
    </source>
</evidence>
<evidence type="ECO:0000256" key="2">
    <source>
        <dbReference type="ARBA" id="ARBA00012608"/>
    </source>
</evidence>
<evidence type="ECO:0000256" key="3">
    <source>
        <dbReference type="ARBA" id="ARBA00016961"/>
    </source>
</evidence>
<dbReference type="AlphaFoldDB" id="A0A518BJE3"/>
<dbReference type="InterPro" id="IPR001100">
    <property type="entry name" value="Pyr_nuc-diS_OxRdtase"/>
</dbReference>
<feature type="binding site" evidence="12">
    <location>
        <position position="310"/>
    </location>
    <ligand>
        <name>FAD</name>
        <dbReference type="ChEBI" id="CHEBI:57692"/>
    </ligand>
</feature>
<organism evidence="17 18">
    <name type="scientific">Engelhardtia mirabilis</name>
    <dbReference type="NCBI Taxonomy" id="2528011"/>
    <lineage>
        <taxon>Bacteria</taxon>
        <taxon>Pseudomonadati</taxon>
        <taxon>Planctomycetota</taxon>
        <taxon>Planctomycetia</taxon>
        <taxon>Planctomycetia incertae sedis</taxon>
        <taxon>Engelhardtia</taxon>
    </lineage>
</organism>
<dbReference type="InterPro" id="IPR004099">
    <property type="entry name" value="Pyr_nucl-diS_OxRdtase_dimer"/>
</dbReference>
<dbReference type="Pfam" id="PF02852">
    <property type="entry name" value="Pyr_redox_dim"/>
    <property type="match status" value="1"/>
</dbReference>
<feature type="binding site" evidence="12">
    <location>
        <position position="269"/>
    </location>
    <ligand>
        <name>NAD(+)</name>
        <dbReference type="ChEBI" id="CHEBI:57540"/>
    </ligand>
</feature>
<keyword evidence="6 14" id="KW-0560">Oxidoreductase</keyword>
<comment type="similarity">
    <text evidence="1 14">Belongs to the class-I pyridine nucleotide-disulfide oxidoreductase family.</text>
</comment>
<dbReference type="EMBL" id="CP036287">
    <property type="protein sequence ID" value="QDU67109.1"/>
    <property type="molecule type" value="Genomic_DNA"/>
</dbReference>
<evidence type="ECO:0000256" key="8">
    <source>
        <dbReference type="ARBA" id="ARBA00023157"/>
    </source>
</evidence>
<evidence type="ECO:0000256" key="4">
    <source>
        <dbReference type="ARBA" id="ARBA00022630"/>
    </source>
</evidence>
<keyword evidence="8" id="KW-1015">Disulfide bond</keyword>
<dbReference type="PANTHER" id="PTHR22912">
    <property type="entry name" value="DISULFIDE OXIDOREDUCTASE"/>
    <property type="match status" value="1"/>
</dbReference>
<feature type="disulfide bond" description="Redox-active" evidence="13">
    <location>
        <begin position="44"/>
        <end position="49"/>
    </location>
</feature>
<dbReference type="PIRSF" id="PIRSF000350">
    <property type="entry name" value="Mercury_reductase_MerA"/>
    <property type="match status" value="1"/>
</dbReference>
<dbReference type="InterPro" id="IPR016156">
    <property type="entry name" value="FAD/NAD-linked_Rdtase_dimer_sf"/>
</dbReference>
<evidence type="ECO:0000256" key="11">
    <source>
        <dbReference type="PIRSR" id="PIRSR000350-2"/>
    </source>
</evidence>
<keyword evidence="18" id="KW-1185">Reference proteome</keyword>
<dbReference type="RefSeq" id="WP_145064986.1">
    <property type="nucleotide sequence ID" value="NZ_CP036287.1"/>
</dbReference>
<keyword evidence="4 14" id="KW-0285">Flavoprotein</keyword>
<dbReference type="Gene3D" id="3.50.50.60">
    <property type="entry name" value="FAD/NAD(P)-binding domain"/>
    <property type="match status" value="2"/>
</dbReference>
<feature type="binding site" evidence="12">
    <location>
        <position position="117"/>
    </location>
    <ligand>
        <name>FAD</name>
        <dbReference type="ChEBI" id="CHEBI:57692"/>
    </ligand>
</feature>
<proteinExistence type="inferred from homology"/>
<feature type="domain" description="FAD/NAD(P)-binding" evidence="16">
    <location>
        <begin position="6"/>
        <end position="325"/>
    </location>
</feature>
<dbReference type="PANTHER" id="PTHR22912:SF151">
    <property type="entry name" value="DIHYDROLIPOYL DEHYDROGENASE, MITOCHONDRIAL"/>
    <property type="match status" value="1"/>
</dbReference>
<evidence type="ECO:0000313" key="17">
    <source>
        <dbReference type="EMBL" id="QDU67109.1"/>
    </source>
</evidence>
<reference evidence="17 18" key="1">
    <citation type="submission" date="2019-02" db="EMBL/GenBank/DDBJ databases">
        <title>Deep-cultivation of Planctomycetes and their phenomic and genomic characterization uncovers novel biology.</title>
        <authorList>
            <person name="Wiegand S."/>
            <person name="Jogler M."/>
            <person name="Boedeker C."/>
            <person name="Pinto D."/>
            <person name="Vollmers J."/>
            <person name="Rivas-Marin E."/>
            <person name="Kohn T."/>
            <person name="Peeters S.H."/>
            <person name="Heuer A."/>
            <person name="Rast P."/>
            <person name="Oberbeckmann S."/>
            <person name="Bunk B."/>
            <person name="Jeske O."/>
            <person name="Meyerdierks A."/>
            <person name="Storesund J.E."/>
            <person name="Kallscheuer N."/>
            <person name="Luecker S."/>
            <person name="Lage O.M."/>
            <person name="Pohl T."/>
            <person name="Merkel B.J."/>
            <person name="Hornburger P."/>
            <person name="Mueller R.-W."/>
            <person name="Bruemmer F."/>
            <person name="Labrenz M."/>
            <person name="Spormann A.M."/>
            <person name="Op den Camp H."/>
            <person name="Overmann J."/>
            <person name="Amann R."/>
            <person name="Jetten M.S.M."/>
            <person name="Mascher T."/>
            <person name="Medema M.H."/>
            <person name="Devos D.P."/>
            <person name="Kaster A.-K."/>
            <person name="Ovreas L."/>
            <person name="Rohde M."/>
            <person name="Galperin M.Y."/>
            <person name="Jogler C."/>
        </authorList>
    </citation>
    <scope>NUCLEOTIDE SEQUENCE [LARGE SCALE GENOMIC DNA]</scope>
    <source>
        <strain evidence="17 18">Pla133</strain>
    </source>
</reference>
<sequence>MSETTFDVVIIGAGPGGYVAAIRAAQLGLKTACVEKADALGGTCLRIGCIPSKALLESSELFHQAGHDFAAHGIGVPAPTLDLATMLARKDKTVEGLTGGVAFLFKKNGVTHFKGSGQLLGAGKVLVEGADGRTELTATDIVIATGSKVAPLRGVEVDGERVVTSTEALSFDAVPNHLVVIGAGAIGLELGSVWHRLGAEVTVLEYADRVLPGMDAEISKEAGKLFKKQGLKLELGARVTGARADGDGAVVEVEGRDPIRCDRVLLAVGRIPNTEGLGLEAAGLSTDERGRIAVDDHRCTAVPHIYAIGDVIAGPMLAHKAEDEGVAVAERIANGGGHVNYGAIPNVVYTHPEVASVGRTEEELKRDDVPYRSGSFPFIANGRAKALGQTSGKVKVLAHAETDRVLGVHIIGARAGDLIAEAAVAMEFGASAEDIARSCHAHPTLAEVLKEAAMDVDGRAIHS</sequence>
<evidence type="ECO:0000256" key="12">
    <source>
        <dbReference type="PIRSR" id="PIRSR000350-3"/>
    </source>
</evidence>
<dbReference type="SUPFAM" id="SSF55424">
    <property type="entry name" value="FAD/NAD-linked reductases, dimerisation (C-terminal) domain"/>
    <property type="match status" value="1"/>
</dbReference>
<dbReference type="InterPro" id="IPR036188">
    <property type="entry name" value="FAD/NAD-bd_sf"/>
</dbReference>
<dbReference type="GO" id="GO:0004148">
    <property type="term" value="F:dihydrolipoyl dehydrogenase (NADH) activity"/>
    <property type="evidence" value="ECO:0007669"/>
    <property type="project" value="UniProtKB-EC"/>
</dbReference>
<comment type="miscellaneous">
    <text evidence="14">The active site is a redox-active disulfide bond.</text>
</comment>
<dbReference type="PRINTS" id="PR00411">
    <property type="entry name" value="PNDRDTASEI"/>
</dbReference>
<dbReference type="Proteomes" id="UP000316921">
    <property type="component" value="Chromosome"/>
</dbReference>
<dbReference type="PRINTS" id="PR00368">
    <property type="entry name" value="FADPNR"/>
</dbReference>
<feature type="binding site" evidence="12">
    <location>
        <begin position="182"/>
        <end position="189"/>
    </location>
    <ligand>
        <name>NAD(+)</name>
        <dbReference type="ChEBI" id="CHEBI:57540"/>
    </ligand>
</feature>
<dbReference type="NCBIfam" id="TIGR01350">
    <property type="entry name" value="lipoamide_DH"/>
    <property type="match status" value="1"/>
</dbReference>
<dbReference type="SUPFAM" id="SSF51905">
    <property type="entry name" value="FAD/NAD(P)-binding domain"/>
    <property type="match status" value="1"/>
</dbReference>
<evidence type="ECO:0000259" key="16">
    <source>
        <dbReference type="Pfam" id="PF07992"/>
    </source>
</evidence>
<keyword evidence="7 12" id="KW-0520">NAD</keyword>
<keyword evidence="12" id="KW-0547">Nucleotide-binding</keyword>
<comment type="catalytic activity">
    <reaction evidence="10 14">
        <text>N(6)-[(R)-dihydrolipoyl]-L-lysyl-[protein] + NAD(+) = N(6)-[(R)-lipoyl]-L-lysyl-[protein] + NADH + H(+)</text>
        <dbReference type="Rhea" id="RHEA:15045"/>
        <dbReference type="Rhea" id="RHEA-COMP:10474"/>
        <dbReference type="Rhea" id="RHEA-COMP:10475"/>
        <dbReference type="ChEBI" id="CHEBI:15378"/>
        <dbReference type="ChEBI" id="CHEBI:57540"/>
        <dbReference type="ChEBI" id="CHEBI:57945"/>
        <dbReference type="ChEBI" id="CHEBI:83099"/>
        <dbReference type="ChEBI" id="CHEBI:83100"/>
        <dbReference type="EC" id="1.8.1.4"/>
    </reaction>
</comment>
<feature type="active site" description="Proton acceptor" evidence="11">
    <location>
        <position position="442"/>
    </location>
</feature>
<feature type="binding site" evidence="12">
    <location>
        <begin position="145"/>
        <end position="147"/>
    </location>
    <ligand>
        <name>FAD</name>
        <dbReference type="ChEBI" id="CHEBI:57692"/>
    </ligand>
</feature>
<evidence type="ECO:0000313" key="18">
    <source>
        <dbReference type="Proteomes" id="UP000316921"/>
    </source>
</evidence>
<dbReference type="PROSITE" id="PS00076">
    <property type="entry name" value="PYRIDINE_REDOX_1"/>
    <property type="match status" value="1"/>
</dbReference>
<dbReference type="GO" id="GO:0006103">
    <property type="term" value="P:2-oxoglutarate metabolic process"/>
    <property type="evidence" value="ECO:0007669"/>
    <property type="project" value="TreeGrafter"/>
</dbReference>
<dbReference type="GO" id="GO:0050660">
    <property type="term" value="F:flavin adenine dinucleotide binding"/>
    <property type="evidence" value="ECO:0007669"/>
    <property type="project" value="InterPro"/>
</dbReference>
<dbReference type="Pfam" id="PF07992">
    <property type="entry name" value="Pyr_redox_2"/>
    <property type="match status" value="1"/>
</dbReference>
<comment type="cofactor">
    <cofactor evidence="12 14">
        <name>FAD</name>
        <dbReference type="ChEBI" id="CHEBI:57692"/>
    </cofactor>
    <text evidence="12 14">Binds 1 FAD per subunit.</text>
</comment>
<name>A0A518BJE3_9BACT</name>
<feature type="binding site" evidence="12">
    <location>
        <begin position="316"/>
        <end position="319"/>
    </location>
    <ligand>
        <name>FAD</name>
        <dbReference type="ChEBI" id="CHEBI:57692"/>
    </ligand>
</feature>
<dbReference type="FunFam" id="3.30.390.30:FF:000001">
    <property type="entry name" value="Dihydrolipoyl dehydrogenase"/>
    <property type="match status" value="1"/>
</dbReference>
<dbReference type="InterPro" id="IPR012999">
    <property type="entry name" value="Pyr_OxRdtase_I_AS"/>
</dbReference>
<evidence type="ECO:0000256" key="13">
    <source>
        <dbReference type="PIRSR" id="PIRSR000350-4"/>
    </source>
</evidence>
<evidence type="ECO:0000256" key="14">
    <source>
        <dbReference type="RuleBase" id="RU003692"/>
    </source>
</evidence>
<dbReference type="KEGG" id="pbap:Pla133_21870"/>
<dbReference type="GO" id="GO:0005737">
    <property type="term" value="C:cytoplasm"/>
    <property type="evidence" value="ECO:0007669"/>
    <property type="project" value="UniProtKB-ARBA"/>
</dbReference>
<evidence type="ECO:0000256" key="6">
    <source>
        <dbReference type="ARBA" id="ARBA00023002"/>
    </source>
</evidence>
<gene>
    <name evidence="17" type="primary">lpd3</name>
    <name evidence="17" type="ORF">Pla133_21870</name>
</gene>
<evidence type="ECO:0000256" key="10">
    <source>
        <dbReference type="ARBA" id="ARBA00049187"/>
    </source>
</evidence>